<evidence type="ECO:0000256" key="4">
    <source>
        <dbReference type="SAM" id="MobiDB-lite"/>
    </source>
</evidence>
<dbReference type="SUPFAM" id="SSF50729">
    <property type="entry name" value="PH domain-like"/>
    <property type="match status" value="1"/>
</dbReference>
<evidence type="ECO:0000256" key="1">
    <source>
        <dbReference type="ARBA" id="ARBA00004123"/>
    </source>
</evidence>
<reference evidence="6 7" key="1">
    <citation type="submission" date="2021-04" db="EMBL/GenBank/DDBJ databases">
        <authorList>
            <person name="Bliznina A."/>
        </authorList>
    </citation>
    <scope>NUCLEOTIDE SEQUENCE [LARGE SCALE GENOMIC DNA]</scope>
</reference>
<keyword evidence="3" id="KW-0539">Nucleus</keyword>
<dbReference type="InterPro" id="IPR011989">
    <property type="entry name" value="ARM-like"/>
</dbReference>
<feature type="compositionally biased region" description="Acidic residues" evidence="4">
    <location>
        <begin position="548"/>
        <end position="557"/>
    </location>
</feature>
<dbReference type="Pfam" id="PF04802">
    <property type="entry name" value="PP4R3"/>
    <property type="match status" value="1"/>
</dbReference>
<dbReference type="Gene3D" id="1.10.510.10">
    <property type="entry name" value="Transferase(Phosphotransferase) domain 1"/>
    <property type="match status" value="1"/>
</dbReference>
<dbReference type="Gene3D" id="3.30.200.20">
    <property type="entry name" value="Phosphorylase Kinase, domain 1"/>
    <property type="match status" value="1"/>
</dbReference>
<dbReference type="InterPro" id="IPR006887">
    <property type="entry name" value="P4R3-like_central_dom"/>
</dbReference>
<evidence type="ECO:0000256" key="3">
    <source>
        <dbReference type="ARBA" id="ARBA00023242"/>
    </source>
</evidence>
<dbReference type="Pfam" id="PF00069">
    <property type="entry name" value="Pkinase"/>
    <property type="match status" value="1"/>
</dbReference>
<feature type="compositionally biased region" description="Low complexity" evidence="4">
    <location>
        <begin position="349"/>
        <end position="360"/>
    </location>
</feature>
<comment type="subcellular location">
    <subcellularLocation>
        <location evidence="1">Nucleus</location>
    </subcellularLocation>
</comment>
<gene>
    <name evidence="6" type="ORF">OKIOD_LOCUS1789</name>
</gene>
<dbReference type="InterPro" id="IPR055236">
    <property type="entry name" value="EVH1_PP4R3"/>
</dbReference>
<dbReference type="PANTHER" id="PTHR23318">
    <property type="entry name" value="ATP SYNTHASE GAMMA-RELATED"/>
    <property type="match status" value="1"/>
</dbReference>
<evidence type="ECO:0000256" key="2">
    <source>
        <dbReference type="ARBA" id="ARBA00008809"/>
    </source>
</evidence>
<dbReference type="InterPro" id="IPR051137">
    <property type="entry name" value="PP4R3-like"/>
</dbReference>
<dbReference type="PANTHER" id="PTHR23318:SF0">
    <property type="entry name" value="SERINE_THREONINE-PROTEIN PHOSPHATASE 4 REGULATORY SUBUNIT 3"/>
    <property type="match status" value="1"/>
</dbReference>
<evidence type="ECO:0000313" key="7">
    <source>
        <dbReference type="Proteomes" id="UP001158576"/>
    </source>
</evidence>
<keyword evidence="7" id="KW-1185">Reference proteome</keyword>
<feature type="compositionally biased region" description="Basic and acidic residues" evidence="4">
    <location>
        <begin position="1135"/>
        <end position="1147"/>
    </location>
</feature>
<dbReference type="EMBL" id="OU015568">
    <property type="protein sequence ID" value="CAG5082897.1"/>
    <property type="molecule type" value="Genomic_DNA"/>
</dbReference>
<feature type="domain" description="Protein kinase" evidence="5">
    <location>
        <begin position="14"/>
        <end position="298"/>
    </location>
</feature>
<dbReference type="PROSITE" id="PS00108">
    <property type="entry name" value="PROTEIN_KINASE_ST"/>
    <property type="match status" value="1"/>
</dbReference>
<evidence type="ECO:0000313" key="6">
    <source>
        <dbReference type="EMBL" id="CAG5082897.1"/>
    </source>
</evidence>
<dbReference type="SMART" id="SM00220">
    <property type="entry name" value="S_TKc"/>
    <property type="match status" value="1"/>
</dbReference>
<accession>A0ABN7RPN3</accession>
<protein>
    <submittedName>
        <fullName evidence="6">Oidioi.mRNA.OKI2018_I69.PAR.g10231.t1.cds</fullName>
    </submittedName>
</protein>
<dbReference type="InterPro" id="IPR011009">
    <property type="entry name" value="Kinase-like_dom_sf"/>
</dbReference>
<dbReference type="InterPro" id="IPR011993">
    <property type="entry name" value="PH-like_dom_sf"/>
</dbReference>
<dbReference type="SUPFAM" id="SSF56112">
    <property type="entry name" value="Protein kinase-like (PK-like)"/>
    <property type="match status" value="1"/>
</dbReference>
<dbReference type="Gene3D" id="2.30.29.30">
    <property type="entry name" value="Pleckstrin-homology domain (PH domain)/Phosphotyrosine-binding domain (PTB)"/>
    <property type="match status" value="1"/>
</dbReference>
<comment type="similarity">
    <text evidence="2">Belongs to the SMEK family.</text>
</comment>
<feature type="region of interest" description="Disordered" evidence="4">
    <location>
        <begin position="1056"/>
        <end position="1276"/>
    </location>
</feature>
<organism evidence="6 7">
    <name type="scientific">Oikopleura dioica</name>
    <name type="common">Tunicate</name>
    <dbReference type="NCBI Taxonomy" id="34765"/>
    <lineage>
        <taxon>Eukaryota</taxon>
        <taxon>Metazoa</taxon>
        <taxon>Chordata</taxon>
        <taxon>Tunicata</taxon>
        <taxon>Appendicularia</taxon>
        <taxon>Copelata</taxon>
        <taxon>Oikopleuridae</taxon>
        <taxon>Oikopleura</taxon>
    </lineage>
</organism>
<dbReference type="SUPFAM" id="SSF48371">
    <property type="entry name" value="ARM repeat"/>
    <property type="match status" value="1"/>
</dbReference>
<feature type="region of interest" description="Disordered" evidence="4">
    <location>
        <begin position="344"/>
        <end position="381"/>
    </location>
</feature>
<dbReference type="Gene3D" id="1.25.10.10">
    <property type="entry name" value="Leucine-rich Repeat Variant"/>
    <property type="match status" value="1"/>
</dbReference>
<name>A0ABN7RPN3_OIKDI</name>
<sequence length="1276" mass="146216">MGESFENGQIIHKYKVLGKAGEGTFSEVLKAVHCHTNKHVAIKRMKQKFHSVQQVNSLREVQALRRLNPHNHIIALKEIIFDRRAGTLSLVCELCEQNLYEMIRGRSRPLSEKVVSYLTFQLLTALDHMHRAGIFHRDIKPENVLVSDNHLKLGDFGSCRSVHSKQPLTEYISTRWYRPPECLLTEGVYGWKMDIWAAGCVMYEVATLRPLFPGANELDQIHRIHTILGSPPERLLNKFYKCRNRQIPWEFPIKDGIGIERGLSNVMSRHGISLLKKLIKYDPDERISARQALRSEWCQLVQRGSQNIGNREGSKDSGVDFESHSVASNYENQKKKPKTLVNRSLATHPNNPKEPNFPKFPRFKPRQNPVKPAQKKMTTQKLPAINHQSKQSKMMKIPPFTLNGKSHPQQLPKLERVIDSVFSRLRQSDMQAAGETTGGTRRRVKVYQLNDDRQWDDRGTGHVTAQTGPDDVVSLLVRSEVDNSILLDSEIRQDTNYSKQQETLIVWSEDQNDLALSFQERQGCEEIWERICQCQGRDPDQTDPLQSSDEEPEDDLELPSPEVRNIEQIRDSIQNHCRMQRREKLAAAIKGQNYIPKLLEVFHSVEDLEDANSLRVLYEIFKSIWLLNQADLYEIMFKPEYIFDVVGVMEYNPTRKDELKHRDYLKNICSFQNVLNVDEVIAERITELYRMQYVQESVLPAPSMFEADNLASLASYIFFQKVDLLKMILKDPTLIDSCVKDLKDEKTSPKRQVELCRFLKEFFIYAQHLQAPEKDDFINTLIRNGILSAIEVLLDSKYAKVRTLGADLICQIVEVHNCASQIREHILKTRYNNDYPNPRNLMSLLLCVALNDPDSESAMAFNMMYSIKAILDPENMIRNATEKPDFLGFFYKECVGRLTHYISSVATPTKMIRDDYHTASTCVIIMELLMMMVENHTYHIKNHLLHRDTLKRAMMLIQSRHTFLSLSALRLLRKIIGKGDDTYNKLVVRNDLLTPVVDALFNNGSRYNLLNSSILELFKYVHDENVKTLLEHTHETFGERLKTIKYTDIFEKIQTKVQQDGDEQQNQRSWSARFRPHPSPSSNNSRAETNWFEIDDDDKPDKLGKALVDYQDSDSDGETDPDKTPVPGESASTSKEGEGGEAEREEANNAQNEEEMSIDGAKDTQSAESKQEEQGDEAKAEKEDLTKNETEKSEDVLKVGDKRDSESSENPDSSQPKRARLEEEAADAPAAKVEEAQASPNSEIEKSLVETLDNSLPEQKSTTQETPTEAGDAVSC</sequence>
<dbReference type="InterPro" id="IPR016024">
    <property type="entry name" value="ARM-type_fold"/>
</dbReference>
<feature type="compositionally biased region" description="Polar residues" evidence="4">
    <location>
        <begin position="1252"/>
        <end position="1267"/>
    </location>
</feature>
<dbReference type="Proteomes" id="UP001158576">
    <property type="component" value="Chromosome PAR"/>
</dbReference>
<evidence type="ECO:0000259" key="5">
    <source>
        <dbReference type="PROSITE" id="PS50011"/>
    </source>
</evidence>
<proteinExistence type="inferred from homology"/>
<dbReference type="Pfam" id="PF22972">
    <property type="entry name" value="EVH1_PP4R3"/>
    <property type="match status" value="1"/>
</dbReference>
<feature type="compositionally biased region" description="Basic and acidic residues" evidence="4">
    <location>
        <begin position="1169"/>
        <end position="1206"/>
    </location>
</feature>
<dbReference type="InterPro" id="IPR000719">
    <property type="entry name" value="Prot_kinase_dom"/>
</dbReference>
<dbReference type="PROSITE" id="PS50011">
    <property type="entry name" value="PROTEIN_KINASE_DOM"/>
    <property type="match status" value="1"/>
</dbReference>
<feature type="region of interest" description="Disordered" evidence="4">
    <location>
        <begin position="537"/>
        <end position="560"/>
    </location>
</feature>
<dbReference type="InterPro" id="IPR008271">
    <property type="entry name" value="Ser/Thr_kinase_AS"/>
</dbReference>